<dbReference type="Ensembl" id="ENSSFAT00005017893.1">
    <property type="protein sequence ID" value="ENSSFAP00005017225.1"/>
    <property type="gene ID" value="ENSSFAG00005009115.1"/>
</dbReference>
<dbReference type="SMART" id="SM00409">
    <property type="entry name" value="IG"/>
    <property type="match status" value="1"/>
</dbReference>
<dbReference type="PANTHER" id="PTHR46608">
    <property type="entry name" value="T-CELL IMMUNOGLOBULIN AND MUCIN DOMAIN-CONTAINING PROTEIN 4"/>
    <property type="match status" value="1"/>
</dbReference>
<dbReference type="SUPFAM" id="SSF48726">
    <property type="entry name" value="Immunoglobulin"/>
    <property type="match status" value="1"/>
</dbReference>
<dbReference type="PROSITE" id="PS50835">
    <property type="entry name" value="IG_LIKE"/>
    <property type="match status" value="1"/>
</dbReference>
<feature type="signal peptide" evidence="2">
    <location>
        <begin position="1"/>
        <end position="19"/>
    </location>
</feature>
<evidence type="ECO:0000259" key="3">
    <source>
        <dbReference type="PROSITE" id="PS50835"/>
    </source>
</evidence>
<keyword evidence="2" id="KW-0732">Signal</keyword>
<evidence type="ECO:0000256" key="2">
    <source>
        <dbReference type="SAM" id="SignalP"/>
    </source>
</evidence>
<feature type="region of interest" description="Disordered" evidence="1">
    <location>
        <begin position="141"/>
        <end position="182"/>
    </location>
</feature>
<evidence type="ECO:0000313" key="4">
    <source>
        <dbReference type="Ensembl" id="ENSSFAP00005017225.1"/>
    </source>
</evidence>
<dbReference type="GO" id="GO:0001786">
    <property type="term" value="F:phosphatidylserine binding"/>
    <property type="evidence" value="ECO:0007669"/>
    <property type="project" value="TreeGrafter"/>
</dbReference>
<dbReference type="InterPro" id="IPR013106">
    <property type="entry name" value="Ig_V-set"/>
</dbReference>
<dbReference type="PANTHER" id="PTHR46608:SF3">
    <property type="entry name" value="T-CELL IMMUNOGLOBULIN AND MUCIN DOMAIN-CONTAINING PROTEIN 4"/>
    <property type="match status" value="1"/>
</dbReference>
<accession>A0A672GJU6</accession>
<feature type="domain" description="Ig-like" evidence="3">
    <location>
        <begin position="10"/>
        <end position="134"/>
    </location>
</feature>
<keyword evidence="5" id="KW-1185">Reference proteome</keyword>
<dbReference type="GO" id="GO:0043277">
    <property type="term" value="P:apoptotic cell clearance"/>
    <property type="evidence" value="ECO:0007669"/>
    <property type="project" value="TreeGrafter"/>
</dbReference>
<dbReference type="InterPro" id="IPR007110">
    <property type="entry name" value="Ig-like_dom"/>
</dbReference>
<dbReference type="InterPro" id="IPR013783">
    <property type="entry name" value="Ig-like_fold"/>
</dbReference>
<dbReference type="Pfam" id="PF07686">
    <property type="entry name" value="V-set"/>
    <property type="match status" value="1"/>
</dbReference>
<dbReference type="GO" id="GO:0060097">
    <property type="term" value="P:cytoskeletal rearrangement involved in phagocytosis, engulfment"/>
    <property type="evidence" value="ECO:0007669"/>
    <property type="project" value="TreeGrafter"/>
</dbReference>
<reference evidence="4" key="2">
    <citation type="submission" date="2025-08" db="UniProtKB">
        <authorList>
            <consortium name="Ensembl"/>
        </authorList>
    </citation>
    <scope>IDENTIFICATION</scope>
</reference>
<protein>
    <recommendedName>
        <fullName evidence="3">Ig-like domain-containing protein</fullName>
    </recommendedName>
</protein>
<feature type="chain" id="PRO_5025677417" description="Ig-like domain-containing protein" evidence="2">
    <location>
        <begin position="20"/>
        <end position="270"/>
    </location>
</feature>
<feature type="compositionally biased region" description="Polar residues" evidence="1">
    <location>
        <begin position="168"/>
        <end position="180"/>
    </location>
</feature>
<evidence type="ECO:0000256" key="1">
    <source>
        <dbReference type="SAM" id="MobiDB-lite"/>
    </source>
</evidence>
<reference evidence="4" key="1">
    <citation type="submission" date="2019-06" db="EMBL/GenBank/DDBJ databases">
        <authorList>
            <consortium name="Wellcome Sanger Institute Data Sharing"/>
        </authorList>
    </citation>
    <scope>NUCLEOTIDE SEQUENCE [LARGE SCALE GENOMIC DNA]</scope>
</reference>
<organism evidence="4 5">
    <name type="scientific">Salarias fasciatus</name>
    <name type="common">Jewelled blenny</name>
    <name type="synonym">Blennius fasciatus</name>
    <dbReference type="NCBI Taxonomy" id="181472"/>
    <lineage>
        <taxon>Eukaryota</taxon>
        <taxon>Metazoa</taxon>
        <taxon>Chordata</taxon>
        <taxon>Craniata</taxon>
        <taxon>Vertebrata</taxon>
        <taxon>Euteleostomi</taxon>
        <taxon>Actinopterygii</taxon>
        <taxon>Neopterygii</taxon>
        <taxon>Teleostei</taxon>
        <taxon>Neoteleostei</taxon>
        <taxon>Acanthomorphata</taxon>
        <taxon>Ovalentaria</taxon>
        <taxon>Blenniimorphae</taxon>
        <taxon>Blenniiformes</taxon>
        <taxon>Blennioidei</taxon>
        <taxon>Blenniidae</taxon>
        <taxon>Salariinae</taxon>
        <taxon>Salarias</taxon>
    </lineage>
</organism>
<name>A0A672GJU6_SALFA</name>
<dbReference type="Gene3D" id="2.60.40.10">
    <property type="entry name" value="Immunoglobulins"/>
    <property type="match status" value="1"/>
</dbReference>
<dbReference type="Proteomes" id="UP000472267">
    <property type="component" value="Chromosome 10"/>
</dbReference>
<dbReference type="AlphaFoldDB" id="A0A672GJU6"/>
<proteinExistence type="predicted"/>
<dbReference type="InterPro" id="IPR003599">
    <property type="entry name" value="Ig_sub"/>
</dbReference>
<evidence type="ECO:0000313" key="5">
    <source>
        <dbReference type="Proteomes" id="UP000472267"/>
    </source>
</evidence>
<reference evidence="4" key="3">
    <citation type="submission" date="2025-09" db="UniProtKB">
        <authorList>
            <consortium name="Ensembl"/>
        </authorList>
    </citation>
    <scope>IDENTIFICATION</scope>
</reference>
<dbReference type="InParanoid" id="A0A672GJU6"/>
<dbReference type="InterPro" id="IPR036179">
    <property type="entry name" value="Ig-like_dom_sf"/>
</dbReference>
<sequence>EFSHSFLCSPCFVIVFVSAAVSTETVVGVAGQAATLPCRSEAVEQPGVEVCWGTGEPSLFGCHNTVMYSAGSRVTYRKSHRYTSTGQIRTHQTEFSVSSSSSLSISDLRQSDSGFYHCRVQLPGLFNDETSSVHLIIVLRTSTPPTRPRPSPSASETPQLSDGKDQRSLNAPQTTAAQEQSGEHTALNLPAVMFVCLFVCSRPSRSSRMKTLSRCSLVTQSDCPSSSSSLRCCSLLHTVSNTQTSGFPPCPSRCGHFPPLSSSLSLGALL</sequence>